<dbReference type="InterPro" id="IPR001126">
    <property type="entry name" value="UmuC"/>
</dbReference>
<dbReference type="SUPFAM" id="SSF56672">
    <property type="entry name" value="DNA/RNA polymerases"/>
    <property type="match status" value="1"/>
</dbReference>
<protein>
    <submittedName>
        <fullName evidence="7">Putative DNA polymerase V subunit UmuC</fullName>
    </submittedName>
</protein>
<dbReference type="Pfam" id="PF11799">
    <property type="entry name" value="IMS_C"/>
    <property type="match status" value="1"/>
</dbReference>
<dbReference type="PANTHER" id="PTHR11076">
    <property type="entry name" value="DNA REPAIR POLYMERASE UMUC / TRANSFERASE FAMILY MEMBER"/>
    <property type="match status" value="1"/>
</dbReference>
<dbReference type="CDD" id="cd01700">
    <property type="entry name" value="PolY_Pol_V_umuC"/>
    <property type="match status" value="1"/>
</dbReference>
<dbReference type="Proteomes" id="UP000005273">
    <property type="component" value="Unassembled WGS sequence"/>
</dbReference>
<keyword evidence="4" id="KW-0234">DNA repair</keyword>
<dbReference type="EMBL" id="ACJX03000001">
    <property type="protein sequence ID" value="KRT34575.1"/>
    <property type="molecule type" value="Genomic_DNA"/>
</dbReference>
<dbReference type="eggNOG" id="COG0389">
    <property type="taxonomic scope" value="Bacteria"/>
</dbReference>
<dbReference type="PANTHER" id="PTHR11076:SF34">
    <property type="entry name" value="PROTEIN UMUC"/>
    <property type="match status" value="1"/>
</dbReference>
<keyword evidence="8" id="KW-1185">Reference proteome</keyword>
<dbReference type="GO" id="GO:0003887">
    <property type="term" value="F:DNA-directed DNA polymerase activity"/>
    <property type="evidence" value="ECO:0007669"/>
    <property type="project" value="TreeGrafter"/>
</dbReference>
<name>A0A0T5X8A8_9BACT</name>
<dbReference type="Gene3D" id="1.10.150.20">
    <property type="entry name" value="5' to 3' exonuclease, C-terminal subdomain"/>
    <property type="match status" value="1"/>
</dbReference>
<organism evidence="7 8">
    <name type="scientific">Acetomicrobium hydrogeniformans ATCC BAA-1850</name>
    <dbReference type="NCBI Taxonomy" id="592015"/>
    <lineage>
        <taxon>Bacteria</taxon>
        <taxon>Thermotogati</taxon>
        <taxon>Synergistota</taxon>
        <taxon>Synergistia</taxon>
        <taxon>Synergistales</taxon>
        <taxon>Acetomicrobiaceae</taxon>
        <taxon>Acetomicrobium</taxon>
    </lineage>
</organism>
<dbReference type="InterPro" id="IPR036775">
    <property type="entry name" value="DNA_pol_Y-fam_lit_finger_sf"/>
</dbReference>
<proteinExistence type="inferred from homology"/>
<evidence type="ECO:0000313" key="8">
    <source>
        <dbReference type="Proteomes" id="UP000005273"/>
    </source>
</evidence>
<dbReference type="GO" id="GO:0005829">
    <property type="term" value="C:cytosol"/>
    <property type="evidence" value="ECO:0007669"/>
    <property type="project" value="TreeGrafter"/>
</dbReference>
<dbReference type="GO" id="GO:0042276">
    <property type="term" value="P:error-prone translesion synthesis"/>
    <property type="evidence" value="ECO:0007669"/>
    <property type="project" value="TreeGrafter"/>
</dbReference>
<dbReference type="Gene3D" id="3.30.70.270">
    <property type="match status" value="1"/>
</dbReference>
<dbReference type="Gene3D" id="3.40.1170.60">
    <property type="match status" value="1"/>
</dbReference>
<dbReference type="GO" id="GO:0006281">
    <property type="term" value="P:DNA repair"/>
    <property type="evidence" value="ECO:0007669"/>
    <property type="project" value="UniProtKB-KW"/>
</dbReference>
<dbReference type="GO" id="GO:0009432">
    <property type="term" value="P:SOS response"/>
    <property type="evidence" value="ECO:0007669"/>
    <property type="project" value="UniProtKB-KW"/>
</dbReference>
<keyword evidence="3" id="KW-0741">SOS mutagenesis</keyword>
<dbReference type="InterPro" id="IPR025188">
    <property type="entry name" value="DUF4113"/>
</dbReference>
<gene>
    <name evidence="7" type="ORF">HMPREF1705_03804</name>
</gene>
<evidence type="ECO:0000256" key="4">
    <source>
        <dbReference type="ARBA" id="ARBA00023204"/>
    </source>
</evidence>
<comment type="similarity">
    <text evidence="1">Belongs to the DNA polymerase type-Y family.</text>
</comment>
<feature type="domain" description="UmuC" evidence="6">
    <location>
        <begin position="2"/>
        <end position="184"/>
    </location>
</feature>
<evidence type="ECO:0000259" key="6">
    <source>
        <dbReference type="PROSITE" id="PS50173"/>
    </source>
</evidence>
<keyword evidence="5" id="KW-0742">SOS response</keyword>
<evidence type="ECO:0000256" key="3">
    <source>
        <dbReference type="ARBA" id="ARBA00023199"/>
    </source>
</evidence>
<dbReference type="InterPro" id="IPR043128">
    <property type="entry name" value="Rev_trsase/Diguanyl_cyclase"/>
</dbReference>
<dbReference type="RefSeq" id="WP_009200548.1">
    <property type="nucleotide sequence ID" value="NZ_ACJX03000001.1"/>
</dbReference>
<dbReference type="GO" id="GO:0003684">
    <property type="term" value="F:damaged DNA binding"/>
    <property type="evidence" value="ECO:0007669"/>
    <property type="project" value="InterPro"/>
</dbReference>
<dbReference type="InterPro" id="IPR050116">
    <property type="entry name" value="DNA_polymerase-Y"/>
</dbReference>
<dbReference type="OrthoDB" id="9808813at2"/>
<accession>A0A0T5X8A8</accession>
<dbReference type="Pfam" id="PF00817">
    <property type="entry name" value="IMS"/>
    <property type="match status" value="1"/>
</dbReference>
<reference evidence="8" key="1">
    <citation type="submission" date="2012-09" db="EMBL/GenBank/DDBJ databases">
        <authorList>
            <person name="Weinstock G."/>
            <person name="Sodergren E."/>
            <person name="Clifton S."/>
            <person name="Fulton L."/>
            <person name="Fulton B."/>
            <person name="Courtney L."/>
            <person name="Fronick C."/>
            <person name="Harrison M."/>
            <person name="Strong C."/>
            <person name="Farmer C."/>
            <person name="Delehaunty K."/>
            <person name="Markovic C."/>
            <person name="Hall O."/>
            <person name="Minx P."/>
            <person name="Tomlinson C."/>
            <person name="Mitreva M."/>
            <person name="Nelson J."/>
            <person name="Hou S."/>
            <person name="Wollam A."/>
            <person name="Pepin K.H."/>
            <person name="Johnson M."/>
            <person name="Bhonagiri V."/>
            <person name="Nash W.E."/>
            <person name="Suruliraj S."/>
            <person name="Warren W."/>
            <person name="Chinwalla A."/>
            <person name="Mardis E.R."/>
            <person name="Wilson R.K."/>
        </authorList>
    </citation>
    <scope>NUCLEOTIDE SEQUENCE [LARGE SCALE GENOMIC DNA]</scope>
    <source>
        <strain evidence="8">OS1</strain>
    </source>
</reference>
<sequence>MIALVDCDSFYASCERIFRPDLEGKPVVVLSNNDGCVIARSREAKALGIPMGVPYFKVRETIAKNDVAVFSSNYALYQDISSRVLETIRHFCPEAEPYSIDESFLVLDSLKSSDEIAFAKRLRRSIKRFVGIPVSIGIGQTKTLAKIATKLAKEAKEGIYDIAAQKDPDSVLAGIDVEDVWGIGRRQSKKLRAIRIRTACDLKYAEEGWIKKHLSVVGLKTVYELRGLRCFGFREVPDNRKSICVSRSLGVYLTSYDELSQAVAFYASLASEKLRAQRSLTDTVTTYIATSFHTDDFYWGTRTIRLETPKNDTPSLVKAALEGLKLAYIEGKKYKRVGVLFTEITPYEVQQRGLFCDTGQSVKLNALMHIIDKINFEANKPMIWLAAGGKPNSQKWVASASMRSPRYTSYWDEIPLVKV</sequence>
<evidence type="ECO:0000256" key="5">
    <source>
        <dbReference type="ARBA" id="ARBA00023236"/>
    </source>
</evidence>
<dbReference type="PROSITE" id="PS50173">
    <property type="entry name" value="UMUC"/>
    <property type="match status" value="1"/>
</dbReference>
<dbReference type="InterPro" id="IPR017961">
    <property type="entry name" value="DNA_pol_Y-fam_little_finger"/>
</dbReference>
<evidence type="ECO:0000313" key="7">
    <source>
        <dbReference type="EMBL" id="KRT34575.1"/>
    </source>
</evidence>
<dbReference type="STRING" id="592015.HMPREF1705_03804"/>
<comment type="caution">
    <text evidence="7">The sequence shown here is derived from an EMBL/GenBank/DDBJ whole genome shotgun (WGS) entry which is preliminary data.</text>
</comment>
<evidence type="ECO:0000256" key="2">
    <source>
        <dbReference type="ARBA" id="ARBA00022763"/>
    </source>
</evidence>
<dbReference type="AlphaFoldDB" id="A0A0T5X8A8"/>
<keyword evidence="2" id="KW-0227">DNA damage</keyword>
<dbReference type="Pfam" id="PF13438">
    <property type="entry name" value="DUF4113"/>
    <property type="match status" value="1"/>
</dbReference>
<dbReference type="Gene3D" id="3.30.1490.100">
    <property type="entry name" value="DNA polymerase, Y-family, little finger domain"/>
    <property type="match status" value="1"/>
</dbReference>
<evidence type="ECO:0000256" key="1">
    <source>
        <dbReference type="ARBA" id="ARBA00010945"/>
    </source>
</evidence>
<dbReference type="SUPFAM" id="SSF100879">
    <property type="entry name" value="Lesion bypass DNA polymerase (Y-family), little finger domain"/>
    <property type="match status" value="1"/>
</dbReference>
<dbReference type="InterPro" id="IPR043502">
    <property type="entry name" value="DNA/RNA_pol_sf"/>
</dbReference>